<dbReference type="GO" id="GO:0001682">
    <property type="term" value="P:tRNA 5'-leader removal"/>
    <property type="evidence" value="ECO:0007669"/>
    <property type="project" value="TreeGrafter"/>
</dbReference>
<dbReference type="InterPro" id="IPR031595">
    <property type="entry name" value="PRORP_C"/>
</dbReference>
<evidence type="ECO:0000256" key="15">
    <source>
        <dbReference type="ARBA" id="ARBA00044536"/>
    </source>
</evidence>
<keyword evidence="8" id="KW-0479">Metal-binding</keyword>
<evidence type="ECO:0000256" key="8">
    <source>
        <dbReference type="ARBA" id="ARBA00022723"/>
    </source>
</evidence>
<proteinExistence type="inferred from homology"/>
<evidence type="ECO:0000256" key="9">
    <source>
        <dbReference type="ARBA" id="ARBA00022737"/>
    </source>
</evidence>
<feature type="region of interest" description="Disordered" evidence="18">
    <location>
        <begin position="700"/>
        <end position="720"/>
    </location>
</feature>
<dbReference type="NCBIfam" id="TIGR00756">
    <property type="entry name" value="PPR"/>
    <property type="match status" value="1"/>
</dbReference>
<dbReference type="PANTHER" id="PTHR13547">
    <property type="match status" value="1"/>
</dbReference>
<feature type="compositionally biased region" description="Basic residues" evidence="18">
    <location>
        <begin position="528"/>
        <end position="542"/>
    </location>
</feature>
<evidence type="ECO:0000256" key="14">
    <source>
        <dbReference type="ARBA" id="ARBA00023128"/>
    </source>
</evidence>
<keyword evidence="13" id="KW-0809">Transit peptide</keyword>
<feature type="domain" description="PRORP" evidence="19">
    <location>
        <begin position="247"/>
        <end position="467"/>
    </location>
</feature>
<keyword evidence="11" id="KW-0862">Zinc</keyword>
<evidence type="ECO:0000256" key="6">
    <source>
        <dbReference type="ARBA" id="ARBA00022694"/>
    </source>
</evidence>
<dbReference type="GO" id="GO:0005739">
    <property type="term" value="C:mitochondrion"/>
    <property type="evidence" value="ECO:0007669"/>
    <property type="project" value="UniProtKB-SubCell"/>
</dbReference>
<feature type="compositionally biased region" description="Basic and acidic residues" evidence="18">
    <location>
        <begin position="1"/>
        <end position="13"/>
    </location>
</feature>
<gene>
    <name evidence="21" type="ORF">BN9_033860</name>
</gene>
<dbReference type="Gene3D" id="3.40.50.11980">
    <property type="match status" value="1"/>
</dbReference>
<evidence type="ECO:0000256" key="13">
    <source>
        <dbReference type="ARBA" id="ARBA00022946"/>
    </source>
</evidence>
<dbReference type="GO" id="GO:0004526">
    <property type="term" value="F:ribonuclease P activity"/>
    <property type="evidence" value="ECO:0007669"/>
    <property type="project" value="UniProtKB-EC"/>
</dbReference>
<evidence type="ECO:0000256" key="7">
    <source>
        <dbReference type="ARBA" id="ARBA00022722"/>
    </source>
</evidence>
<evidence type="ECO:0000256" key="17">
    <source>
        <dbReference type="PROSITE-ProRule" id="PRU00708"/>
    </source>
</evidence>
<dbReference type="CDD" id="cd18718">
    <property type="entry name" value="PIN_PRORP"/>
    <property type="match status" value="1"/>
</dbReference>
<evidence type="ECO:0000256" key="2">
    <source>
        <dbReference type="ARBA" id="ARBA00001946"/>
    </source>
</evidence>
<sequence>MVGTKRDNDKEHTTASNGGKKKARRLRRQSDEEKLIAESRRSIEMCAKSGDAIGALTTLKHLKNKNVEAPAYLYRVTLNVCSQSSKLESLVDGLFDLFKEMESIPAQKLIDENTLTAMIRICAQSKHFDRCAQLFDKMEIYDIKPKLRTFASLLCAYAASGNLKKASDVKLMIEQNGIKMTENEYVALLDGCSAESEHVLFPTLLDEFANNIMIPSRSTWANIRQWYNSGAVCVNGKKWECRIINVDGNGHCSLTKNCLKSIDLTVEEKQELLDKIEALIGMEEKKIAQWNDFKEWHQQHGPYDVIVDAANVAYYNQNFDGGGFDYKQIKHVVERYQQRGKKVLLVLHKRHMSADRIPEAYAPILKDWLSSQTMYNCLPGNNDDWYWLYAAVQGRDGAYLVSNDEMRDHHFQMIQNETFGLWKERHQSQVIADADRVYTHTTYQEQLRRSHMSRGRWSVPGFEGSVDLDTLVDAPSPPARKGTLRVSQDDSLVQETTKTTLESLNRFGDRNLLRDSITRDKGNGSFFGRKKKNRRGVSKRSNSKNLQRQYLFDFQLENCDHGLHRNDSVEILDFDSDLILGSPPDSPSVIHARWGEPVEDPEQMNTCMDFVPNPFKLGFCVNCQKQHDVTSTGDVVFTKEFKKICRPTVSKTAANALDNPAALNSMLLDNQRESDVDLALILRQRRDILLRLKRIEQDRKVSKPTSKRAQSRSMYVRESNESSTKLRMLASSREHDTGAEITPESSIATRTTASRSFCAAKVMRNQDGRLDSVWFLRHLLVSVFPSSVLIDNTSGNSLYIISILIVTLSTTFSMGVQFSAAFSSPSLGCNGGSWELLSPTSAVLISSIGESLPFRVIVVSGCQVIVTTNALDEVPSEICI</sequence>
<feature type="domain" description="PROP1-like PPR" evidence="20">
    <location>
        <begin position="27"/>
        <end position="231"/>
    </location>
</feature>
<dbReference type="AlphaFoldDB" id="A0A024G8E5"/>
<evidence type="ECO:0000256" key="3">
    <source>
        <dbReference type="ARBA" id="ARBA00004173"/>
    </source>
</evidence>
<feature type="region of interest" description="Disordered" evidence="18">
    <location>
        <begin position="1"/>
        <end position="34"/>
    </location>
</feature>
<dbReference type="InterPro" id="IPR033495">
    <property type="entry name" value="MRPP3_PIN_dom"/>
</dbReference>
<protein>
    <recommendedName>
        <fullName evidence="15">Mitochondrial ribonuclease P catalytic subunit</fullName>
        <ecNumber evidence="5">3.1.26.5</ecNumber>
    </recommendedName>
    <alternativeName>
        <fullName evidence="16">Mitochondrial ribonuclease P protein 3</fullName>
    </alternativeName>
</protein>
<keyword evidence="22" id="KW-1185">Reference proteome</keyword>
<keyword evidence="9" id="KW-0677">Repeat</keyword>
<evidence type="ECO:0000313" key="22">
    <source>
        <dbReference type="Proteomes" id="UP000053237"/>
    </source>
</evidence>
<comment type="caution">
    <text evidence="21">The sequence shown here is derived from an EMBL/GenBank/DDBJ whole genome shotgun (WGS) entry which is preliminary data.</text>
</comment>
<dbReference type="EMBL" id="CAIX01000036">
    <property type="protein sequence ID" value="CCI42602.1"/>
    <property type="molecule type" value="Genomic_DNA"/>
</dbReference>
<evidence type="ECO:0000256" key="10">
    <source>
        <dbReference type="ARBA" id="ARBA00022801"/>
    </source>
</evidence>
<comment type="subcellular location">
    <subcellularLocation>
        <location evidence="3">Mitochondrion</location>
    </subcellularLocation>
</comment>
<evidence type="ECO:0000259" key="20">
    <source>
        <dbReference type="Pfam" id="PF17177"/>
    </source>
</evidence>
<dbReference type="PANTHER" id="PTHR13547:SF1">
    <property type="entry name" value="MITOCHONDRIAL RIBONUCLEASE P CATALYTIC SUBUNIT"/>
    <property type="match status" value="1"/>
</dbReference>
<comment type="cofactor">
    <cofactor evidence="2">
        <name>Mg(2+)</name>
        <dbReference type="ChEBI" id="CHEBI:18420"/>
    </cofactor>
</comment>
<evidence type="ECO:0000259" key="19">
    <source>
        <dbReference type="Pfam" id="PF16953"/>
    </source>
</evidence>
<organism evidence="21 22">
    <name type="scientific">Albugo candida</name>
    <dbReference type="NCBI Taxonomy" id="65357"/>
    <lineage>
        <taxon>Eukaryota</taxon>
        <taxon>Sar</taxon>
        <taxon>Stramenopiles</taxon>
        <taxon>Oomycota</taxon>
        <taxon>Peronosporomycetes</taxon>
        <taxon>Albuginales</taxon>
        <taxon>Albuginaceae</taxon>
        <taxon>Albugo</taxon>
    </lineage>
</organism>
<evidence type="ECO:0000256" key="16">
    <source>
        <dbReference type="ARBA" id="ARBA00044559"/>
    </source>
</evidence>
<dbReference type="STRING" id="65357.A0A024G8E5"/>
<feature type="region of interest" description="Disordered" evidence="18">
    <location>
        <begin position="523"/>
        <end position="542"/>
    </location>
</feature>
<dbReference type="EC" id="3.1.26.5" evidence="5"/>
<keyword evidence="7" id="KW-0540">Nuclease</keyword>
<accession>A0A024G8E5</accession>
<dbReference type="InParanoid" id="A0A024G8E5"/>
<dbReference type="Proteomes" id="UP000053237">
    <property type="component" value="Unassembled WGS sequence"/>
</dbReference>
<dbReference type="GO" id="GO:0046872">
    <property type="term" value="F:metal ion binding"/>
    <property type="evidence" value="ECO:0007669"/>
    <property type="project" value="UniProtKB-KW"/>
</dbReference>
<keyword evidence="12" id="KW-0460">Magnesium</keyword>
<feature type="repeat" description="PPR" evidence="17">
    <location>
        <begin position="111"/>
        <end position="145"/>
    </location>
</feature>
<name>A0A024G8E5_9STRA</name>
<dbReference type="InterPro" id="IPR033443">
    <property type="entry name" value="PROP1-like_PPR_dom"/>
</dbReference>
<evidence type="ECO:0000256" key="12">
    <source>
        <dbReference type="ARBA" id="ARBA00022842"/>
    </source>
</evidence>
<evidence type="ECO:0000256" key="1">
    <source>
        <dbReference type="ARBA" id="ARBA00000928"/>
    </source>
</evidence>
<comment type="catalytic activity">
    <reaction evidence="1">
        <text>Endonucleolytic cleavage of RNA, removing 5'-extranucleotides from tRNA precursor.</text>
        <dbReference type="EC" id="3.1.26.5"/>
    </reaction>
</comment>
<dbReference type="InterPro" id="IPR011990">
    <property type="entry name" value="TPR-like_helical_dom_sf"/>
</dbReference>
<dbReference type="Pfam" id="PF16953">
    <property type="entry name" value="PRORP"/>
    <property type="match status" value="1"/>
</dbReference>
<keyword evidence="14" id="KW-0496">Mitochondrion</keyword>
<evidence type="ECO:0000256" key="18">
    <source>
        <dbReference type="SAM" id="MobiDB-lite"/>
    </source>
</evidence>
<evidence type="ECO:0000313" key="21">
    <source>
        <dbReference type="EMBL" id="CCI42602.1"/>
    </source>
</evidence>
<evidence type="ECO:0000256" key="4">
    <source>
        <dbReference type="ARBA" id="ARBA00007626"/>
    </source>
</evidence>
<evidence type="ECO:0000256" key="5">
    <source>
        <dbReference type="ARBA" id="ARBA00012179"/>
    </source>
</evidence>
<comment type="similarity">
    <text evidence="4">Belongs to the PPR family. P subfamily.</text>
</comment>
<reference evidence="21 22" key="1">
    <citation type="submission" date="2012-05" db="EMBL/GenBank/DDBJ databases">
        <title>Recombination and specialization in a pathogen metapopulation.</title>
        <authorList>
            <person name="Gardiner A."/>
            <person name="Kemen E."/>
            <person name="Schultz-Larsen T."/>
            <person name="MacLean D."/>
            <person name="Van Oosterhout C."/>
            <person name="Jones J.D.G."/>
        </authorList>
    </citation>
    <scope>NUCLEOTIDE SEQUENCE [LARGE SCALE GENOMIC DNA]</scope>
    <source>
        <strain evidence="21 22">Ac Nc2</strain>
    </source>
</reference>
<dbReference type="Gene3D" id="1.25.40.10">
    <property type="entry name" value="Tetratricopeptide repeat domain"/>
    <property type="match status" value="1"/>
</dbReference>
<evidence type="ECO:0000256" key="11">
    <source>
        <dbReference type="ARBA" id="ARBA00022833"/>
    </source>
</evidence>
<dbReference type="Pfam" id="PF17177">
    <property type="entry name" value="PPR_long"/>
    <property type="match status" value="1"/>
</dbReference>
<keyword evidence="10" id="KW-0378">Hydrolase</keyword>
<dbReference type="InterPro" id="IPR002885">
    <property type="entry name" value="PPR_rpt"/>
</dbReference>
<keyword evidence="6" id="KW-0819">tRNA processing</keyword>
<dbReference type="PROSITE" id="PS51375">
    <property type="entry name" value="PPR"/>
    <property type="match status" value="1"/>
</dbReference>
<dbReference type="OrthoDB" id="46913at2759"/>